<dbReference type="OrthoDB" id="407355at2759"/>
<dbReference type="GO" id="GO:0006412">
    <property type="term" value="P:translation"/>
    <property type="evidence" value="ECO:0007669"/>
    <property type="project" value="UniProtKB-KW"/>
</dbReference>
<feature type="non-terminal residue" evidence="6">
    <location>
        <position position="272"/>
    </location>
</feature>
<dbReference type="GO" id="GO:0005739">
    <property type="term" value="C:mitochondrion"/>
    <property type="evidence" value="ECO:0007669"/>
    <property type="project" value="TreeGrafter"/>
</dbReference>
<dbReference type="Proteomes" id="UP000258309">
    <property type="component" value="Unassembled WGS sequence"/>
</dbReference>
<evidence type="ECO:0000313" key="7">
    <source>
        <dbReference type="Proteomes" id="UP000258309"/>
    </source>
</evidence>
<comment type="function">
    <text evidence="3">Necessary for protein synthesis in mitochondria. Functions as a ribosome recycling factor in mitochondria.</text>
</comment>
<protein>
    <recommendedName>
        <fullName evidence="5">Ribosome recycling factor domain-containing protein</fullName>
    </recommendedName>
</protein>
<evidence type="ECO:0000313" key="6">
    <source>
        <dbReference type="EMBL" id="RFU28358.1"/>
    </source>
</evidence>
<evidence type="ECO:0000256" key="3">
    <source>
        <dbReference type="ARBA" id="ARBA00024909"/>
    </source>
</evidence>
<comment type="similarity">
    <text evidence="1">Belongs to the RRF family.</text>
</comment>
<reference evidence="6 7" key="1">
    <citation type="submission" date="2018-05" db="EMBL/GenBank/DDBJ databases">
        <title>Draft genome sequence of Scytalidium lignicola DSM 105466, a ubiquitous saprotrophic fungus.</title>
        <authorList>
            <person name="Buettner E."/>
            <person name="Gebauer A.M."/>
            <person name="Hofrichter M."/>
            <person name="Liers C."/>
            <person name="Kellner H."/>
        </authorList>
    </citation>
    <scope>NUCLEOTIDE SEQUENCE [LARGE SCALE GENOMIC DNA]</scope>
    <source>
        <strain evidence="6 7">DSM 105466</strain>
    </source>
</reference>
<gene>
    <name evidence="6" type="ORF">B7463_g7964</name>
</gene>
<comment type="caution">
    <text evidence="6">The sequence shown here is derived from an EMBL/GenBank/DDBJ whole genome shotgun (WGS) entry which is preliminary data.</text>
</comment>
<dbReference type="GO" id="GO:0043023">
    <property type="term" value="F:ribosomal large subunit binding"/>
    <property type="evidence" value="ECO:0007669"/>
    <property type="project" value="TreeGrafter"/>
</dbReference>
<dbReference type="PANTHER" id="PTHR20982">
    <property type="entry name" value="RIBOSOME RECYCLING FACTOR"/>
    <property type="match status" value="1"/>
</dbReference>
<dbReference type="InterPro" id="IPR002661">
    <property type="entry name" value="Ribosome_recyc_fac"/>
</dbReference>
<dbReference type="InterPro" id="IPR023584">
    <property type="entry name" value="Ribosome_recyc_fac_dom"/>
</dbReference>
<evidence type="ECO:0000259" key="5">
    <source>
        <dbReference type="Pfam" id="PF01765"/>
    </source>
</evidence>
<evidence type="ECO:0000256" key="2">
    <source>
        <dbReference type="ARBA" id="ARBA00022917"/>
    </source>
</evidence>
<dbReference type="AlphaFoldDB" id="A0A3E2H4P4"/>
<dbReference type="InterPro" id="IPR036191">
    <property type="entry name" value="RRF_sf"/>
</dbReference>
<accession>A0A3E2H4P4</accession>
<proteinExistence type="inferred from homology"/>
<dbReference type="Gene3D" id="3.30.1360.40">
    <property type="match status" value="1"/>
</dbReference>
<dbReference type="STRING" id="5539.A0A3E2H4P4"/>
<name>A0A3E2H4P4_SCYLI</name>
<feature type="domain" description="Ribosome recycling factor" evidence="5">
    <location>
        <begin position="104"/>
        <end position="268"/>
    </location>
</feature>
<feature type="non-terminal residue" evidence="6">
    <location>
        <position position="1"/>
    </location>
</feature>
<evidence type="ECO:0000256" key="1">
    <source>
        <dbReference type="ARBA" id="ARBA00005912"/>
    </source>
</evidence>
<dbReference type="PANTHER" id="PTHR20982:SF3">
    <property type="entry name" value="MITOCHONDRIAL RIBOSOME RECYCLING FACTOR PSEUDO 1"/>
    <property type="match status" value="1"/>
</dbReference>
<organism evidence="6 7">
    <name type="scientific">Scytalidium lignicola</name>
    <name type="common">Hyphomycete</name>
    <dbReference type="NCBI Taxonomy" id="5539"/>
    <lineage>
        <taxon>Eukaryota</taxon>
        <taxon>Fungi</taxon>
        <taxon>Dikarya</taxon>
        <taxon>Ascomycota</taxon>
        <taxon>Pezizomycotina</taxon>
        <taxon>Leotiomycetes</taxon>
        <taxon>Leotiomycetes incertae sedis</taxon>
        <taxon>Scytalidium</taxon>
    </lineage>
</organism>
<dbReference type="EMBL" id="NCSJ02000166">
    <property type="protein sequence ID" value="RFU28358.1"/>
    <property type="molecule type" value="Genomic_DNA"/>
</dbReference>
<evidence type="ECO:0000256" key="4">
    <source>
        <dbReference type="SAM" id="MobiDB-lite"/>
    </source>
</evidence>
<dbReference type="Pfam" id="PF01765">
    <property type="entry name" value="RRF"/>
    <property type="match status" value="1"/>
</dbReference>
<keyword evidence="2" id="KW-0648">Protein biosynthesis</keyword>
<dbReference type="SUPFAM" id="SSF55194">
    <property type="entry name" value="Ribosome recycling factor, RRF"/>
    <property type="match status" value="1"/>
</dbReference>
<feature type="region of interest" description="Disordered" evidence="4">
    <location>
        <begin position="63"/>
        <end position="89"/>
    </location>
</feature>
<sequence length="272" mass="29930">MPPPTAIRTRPLLNLLRRSSCAIEVPSLSRSCLVVQTRLRISTPPRLTCHGCRNFGSTPVVFKKGGKGKGQQSETNDQPEQKQTDDPYDFSTLDLGITKVLEKLKNDLAKLRTGGRFNPEALENVRVHLTKDSKSTIKLGELAQVLPKGGRMVTVLHVKPIVSAIQGTKDLNLQPVVDAHNASQLNIPIPPPTKESRDLAMAAAHKAGETAHANVRNERAVMQKRLRAMELKKTVRPDDLRKAHKEMEKIVDAAGTNIKKTVDAARKAMEQA</sequence>
<dbReference type="Gene3D" id="1.10.132.20">
    <property type="entry name" value="Ribosome-recycling factor"/>
    <property type="match status" value="1"/>
</dbReference>
<keyword evidence="7" id="KW-1185">Reference proteome</keyword>
<dbReference type="OMA" id="NVICGEE"/>